<comment type="caution">
    <text evidence="1">The sequence shown here is derived from an EMBL/GenBank/DDBJ whole genome shotgun (WGS) entry which is preliminary data.</text>
</comment>
<keyword evidence="2" id="KW-1185">Reference proteome</keyword>
<protein>
    <submittedName>
        <fullName evidence="1">Uncharacterized protein</fullName>
    </submittedName>
</protein>
<reference evidence="1" key="1">
    <citation type="journal article" date="2022" name="bioRxiv">
        <title>Sequencing and chromosome-scale assembly of the giantPleurodeles waltlgenome.</title>
        <authorList>
            <person name="Brown T."/>
            <person name="Elewa A."/>
            <person name="Iarovenko S."/>
            <person name="Subramanian E."/>
            <person name="Araus A.J."/>
            <person name="Petzold A."/>
            <person name="Susuki M."/>
            <person name="Suzuki K.-i.T."/>
            <person name="Hayashi T."/>
            <person name="Toyoda A."/>
            <person name="Oliveira C."/>
            <person name="Osipova E."/>
            <person name="Leigh N.D."/>
            <person name="Simon A."/>
            <person name="Yun M.H."/>
        </authorList>
    </citation>
    <scope>NUCLEOTIDE SEQUENCE</scope>
    <source>
        <strain evidence="1">20211129_DDA</strain>
        <tissue evidence="1">Liver</tissue>
    </source>
</reference>
<proteinExistence type="predicted"/>
<dbReference type="Proteomes" id="UP001066276">
    <property type="component" value="Chromosome 5"/>
</dbReference>
<accession>A0AAV7RKT7</accession>
<evidence type="ECO:0000313" key="2">
    <source>
        <dbReference type="Proteomes" id="UP001066276"/>
    </source>
</evidence>
<evidence type="ECO:0000313" key="1">
    <source>
        <dbReference type="EMBL" id="KAJ1152177.1"/>
    </source>
</evidence>
<dbReference type="EMBL" id="JANPWB010000009">
    <property type="protein sequence ID" value="KAJ1152177.1"/>
    <property type="molecule type" value="Genomic_DNA"/>
</dbReference>
<sequence>MPGRSCAGFLRAAGWVNTGLLHRYLASDSPSPPSPRPFSAELRAPSPKCAARHWKSTASGSMLRRCFQVSVPPIRRVCMAMEEFSADGAEQLGYDK</sequence>
<organism evidence="1 2">
    <name type="scientific">Pleurodeles waltl</name>
    <name type="common">Iberian ribbed newt</name>
    <dbReference type="NCBI Taxonomy" id="8319"/>
    <lineage>
        <taxon>Eukaryota</taxon>
        <taxon>Metazoa</taxon>
        <taxon>Chordata</taxon>
        <taxon>Craniata</taxon>
        <taxon>Vertebrata</taxon>
        <taxon>Euteleostomi</taxon>
        <taxon>Amphibia</taxon>
        <taxon>Batrachia</taxon>
        <taxon>Caudata</taxon>
        <taxon>Salamandroidea</taxon>
        <taxon>Salamandridae</taxon>
        <taxon>Pleurodelinae</taxon>
        <taxon>Pleurodeles</taxon>
    </lineage>
</organism>
<name>A0AAV7RKT7_PLEWA</name>
<dbReference type="AlphaFoldDB" id="A0AAV7RKT7"/>
<gene>
    <name evidence="1" type="ORF">NDU88_004954</name>
</gene>